<protein>
    <submittedName>
        <fullName evidence="2">Uncharacterized protein</fullName>
    </submittedName>
</protein>
<organism evidence="2">
    <name type="scientific">Mesocestoides corti</name>
    <name type="common">Flatworm</name>
    <dbReference type="NCBI Taxonomy" id="53468"/>
    <lineage>
        <taxon>Eukaryota</taxon>
        <taxon>Metazoa</taxon>
        <taxon>Spiralia</taxon>
        <taxon>Lophotrochozoa</taxon>
        <taxon>Platyhelminthes</taxon>
        <taxon>Cestoda</taxon>
        <taxon>Eucestoda</taxon>
        <taxon>Cyclophyllidea</taxon>
        <taxon>Mesocestoididae</taxon>
        <taxon>Mesocestoides</taxon>
    </lineage>
</organism>
<dbReference type="AlphaFoldDB" id="A0A5K3FZ27"/>
<evidence type="ECO:0000256" key="1">
    <source>
        <dbReference type="SAM" id="MobiDB-lite"/>
    </source>
</evidence>
<dbReference type="WBParaSite" id="MCU_011368-RA">
    <property type="protein sequence ID" value="MCU_011368-RA"/>
    <property type="gene ID" value="MCU_011368"/>
</dbReference>
<name>A0A5K3FZ27_MESCO</name>
<sequence>MQQAPSGMCSDPESSIDLDDWDTMSNEDLPNPLEEQMQLTSTLNTSTGVNVAPQEKMQEPEVVSMVERKELNEQTIQQQHSSGHSPSHLTRDYTSRLCRNASILGTVMPHITSTFRANRTIPADPRQINCLY</sequence>
<reference evidence="2" key="1">
    <citation type="submission" date="2019-11" db="UniProtKB">
        <authorList>
            <consortium name="WormBaseParasite"/>
        </authorList>
    </citation>
    <scope>IDENTIFICATION</scope>
</reference>
<proteinExistence type="predicted"/>
<accession>A0A5K3FZ27</accession>
<feature type="compositionally biased region" description="Low complexity" evidence="1">
    <location>
        <begin position="77"/>
        <end position="88"/>
    </location>
</feature>
<feature type="region of interest" description="Disordered" evidence="1">
    <location>
        <begin position="72"/>
        <end position="93"/>
    </location>
</feature>
<evidence type="ECO:0000313" key="2">
    <source>
        <dbReference type="WBParaSite" id="MCU_011368-RA"/>
    </source>
</evidence>
<feature type="region of interest" description="Disordered" evidence="1">
    <location>
        <begin position="1"/>
        <end position="30"/>
    </location>
</feature>